<protein>
    <recommendedName>
        <fullName evidence="1">Methyltransferase FkbM domain-containing protein</fullName>
    </recommendedName>
</protein>
<dbReference type="Proteomes" id="UP001186944">
    <property type="component" value="Unassembled WGS sequence"/>
</dbReference>
<dbReference type="SUPFAM" id="SSF53335">
    <property type="entry name" value="S-adenosyl-L-methionine-dependent methyltransferases"/>
    <property type="match status" value="1"/>
</dbReference>
<reference evidence="2" key="1">
    <citation type="submission" date="2019-08" db="EMBL/GenBank/DDBJ databases">
        <title>The improved chromosome-level genome for the pearl oyster Pinctada fucata martensii using PacBio sequencing and Hi-C.</title>
        <authorList>
            <person name="Zheng Z."/>
        </authorList>
    </citation>
    <scope>NUCLEOTIDE SEQUENCE</scope>
    <source>
        <strain evidence="2">ZZ-2019</strain>
        <tissue evidence="2">Adductor muscle</tissue>
    </source>
</reference>
<accession>A0AA88XPS4</accession>
<sequence length="198" mass="23539">MDRVAHRYLRPNSTVIELGGNIGDFTKHMIRRYKLRSYIVLEPMRRFYEKLKRELPKLNGNMRVLDIGLGYSNKIVELRDINDGTSAFMNSNDPRYTDKPLATIRIVNTIEFFSFLGVGCTDIDLLTINCEGCEIEVLEMLIETSMIKHFKNVQFQPHTNLKHLKNVTRRYCEIRERLAQTHRIFYSYPFLWESWQRK</sequence>
<organism evidence="2 3">
    <name type="scientific">Pinctada imbricata</name>
    <name type="common">Atlantic pearl-oyster</name>
    <name type="synonym">Pinctada martensii</name>
    <dbReference type="NCBI Taxonomy" id="66713"/>
    <lineage>
        <taxon>Eukaryota</taxon>
        <taxon>Metazoa</taxon>
        <taxon>Spiralia</taxon>
        <taxon>Lophotrochozoa</taxon>
        <taxon>Mollusca</taxon>
        <taxon>Bivalvia</taxon>
        <taxon>Autobranchia</taxon>
        <taxon>Pteriomorphia</taxon>
        <taxon>Pterioida</taxon>
        <taxon>Pterioidea</taxon>
        <taxon>Pteriidae</taxon>
        <taxon>Pinctada</taxon>
    </lineage>
</organism>
<dbReference type="EMBL" id="VSWD01000012">
    <property type="protein sequence ID" value="KAK3086433.1"/>
    <property type="molecule type" value="Genomic_DNA"/>
</dbReference>
<dbReference type="Gene3D" id="3.40.50.150">
    <property type="entry name" value="Vaccinia Virus protein VP39"/>
    <property type="match status" value="1"/>
</dbReference>
<comment type="caution">
    <text evidence="2">The sequence shown here is derived from an EMBL/GenBank/DDBJ whole genome shotgun (WGS) entry which is preliminary data.</text>
</comment>
<gene>
    <name evidence="2" type="ORF">FSP39_018402</name>
</gene>
<evidence type="ECO:0000313" key="2">
    <source>
        <dbReference type="EMBL" id="KAK3086433.1"/>
    </source>
</evidence>
<dbReference type="Pfam" id="PF05050">
    <property type="entry name" value="Methyltransf_21"/>
    <property type="match status" value="1"/>
</dbReference>
<dbReference type="InterPro" id="IPR029063">
    <property type="entry name" value="SAM-dependent_MTases_sf"/>
</dbReference>
<dbReference type="NCBIfam" id="TIGR01444">
    <property type="entry name" value="fkbM_fam"/>
    <property type="match status" value="1"/>
</dbReference>
<dbReference type="InterPro" id="IPR006342">
    <property type="entry name" value="FkbM_mtfrase"/>
</dbReference>
<evidence type="ECO:0000259" key="1">
    <source>
        <dbReference type="Pfam" id="PF05050"/>
    </source>
</evidence>
<feature type="domain" description="Methyltransferase FkbM" evidence="1">
    <location>
        <begin position="19"/>
        <end position="140"/>
    </location>
</feature>
<proteinExistence type="predicted"/>
<dbReference type="AlphaFoldDB" id="A0AA88XPS4"/>
<name>A0AA88XPS4_PINIB</name>
<keyword evidence="3" id="KW-1185">Reference proteome</keyword>
<evidence type="ECO:0000313" key="3">
    <source>
        <dbReference type="Proteomes" id="UP001186944"/>
    </source>
</evidence>